<keyword evidence="1" id="KW-1133">Transmembrane helix</keyword>
<sequence>MSGLLHLLLPSPLSLHFIFFIFCSTSICCFAICTTSLVSTLSKKNAHASGFPPAATPPSHSLALSAADLSRRARLARVSNLARELAAAHAHVYYPDGQICYRQAMLRFSGSLG</sequence>
<reference evidence="2" key="2">
    <citation type="submission" date="2020-07" db="EMBL/GenBank/DDBJ databases">
        <authorList>
            <person name="Vera ALvarez R."/>
            <person name="Arias-Moreno D.M."/>
            <person name="Jimenez-Jacinto V."/>
            <person name="Jimenez-Bremont J.F."/>
            <person name="Swaminathan K."/>
            <person name="Moose S.P."/>
            <person name="Guerrero-Gonzalez M.L."/>
            <person name="Marino-Ramirez L."/>
            <person name="Landsman D."/>
            <person name="Rodriguez-Kessler M."/>
            <person name="Delgado-Sanchez P."/>
        </authorList>
    </citation>
    <scope>NUCLEOTIDE SEQUENCE</scope>
    <source>
        <tissue evidence="2">Cladode</tissue>
    </source>
</reference>
<accession>A0A7C9A3N8</accession>
<evidence type="ECO:0000256" key="1">
    <source>
        <dbReference type="SAM" id="Phobius"/>
    </source>
</evidence>
<organism evidence="2">
    <name type="scientific">Opuntia streptacantha</name>
    <name type="common">Prickly pear cactus</name>
    <name type="synonym">Opuntia cardona</name>
    <dbReference type="NCBI Taxonomy" id="393608"/>
    <lineage>
        <taxon>Eukaryota</taxon>
        <taxon>Viridiplantae</taxon>
        <taxon>Streptophyta</taxon>
        <taxon>Embryophyta</taxon>
        <taxon>Tracheophyta</taxon>
        <taxon>Spermatophyta</taxon>
        <taxon>Magnoliopsida</taxon>
        <taxon>eudicotyledons</taxon>
        <taxon>Gunneridae</taxon>
        <taxon>Pentapetalae</taxon>
        <taxon>Caryophyllales</taxon>
        <taxon>Cactineae</taxon>
        <taxon>Cactaceae</taxon>
        <taxon>Opuntioideae</taxon>
        <taxon>Opuntia</taxon>
    </lineage>
</organism>
<dbReference type="AlphaFoldDB" id="A0A7C9A3N8"/>
<reference evidence="2" key="1">
    <citation type="journal article" date="2013" name="J. Plant Res.">
        <title>Effect of fungi and light on seed germination of three Opuntia species from semiarid lands of central Mexico.</title>
        <authorList>
            <person name="Delgado-Sanchez P."/>
            <person name="Jimenez-Bremont J.F."/>
            <person name="Guerrero-Gonzalez Mde L."/>
            <person name="Flores J."/>
        </authorList>
    </citation>
    <scope>NUCLEOTIDE SEQUENCE</scope>
    <source>
        <tissue evidence="2">Cladode</tissue>
    </source>
</reference>
<protein>
    <submittedName>
        <fullName evidence="2">Uncharacterized protein</fullName>
    </submittedName>
</protein>
<keyword evidence="1" id="KW-0472">Membrane</keyword>
<dbReference type="EMBL" id="GISG01199815">
    <property type="protein sequence ID" value="MBA4658254.1"/>
    <property type="molecule type" value="Transcribed_RNA"/>
</dbReference>
<keyword evidence="1" id="KW-0812">Transmembrane</keyword>
<feature type="transmembrane region" description="Helical" evidence="1">
    <location>
        <begin position="15"/>
        <end position="38"/>
    </location>
</feature>
<name>A0A7C9A3N8_OPUST</name>
<proteinExistence type="predicted"/>
<evidence type="ECO:0000313" key="2">
    <source>
        <dbReference type="EMBL" id="MBA4658254.1"/>
    </source>
</evidence>